<evidence type="ECO:0000313" key="4">
    <source>
        <dbReference type="Proteomes" id="UP000078560"/>
    </source>
</evidence>
<sequence>MNGFLGYIPVSVFYDILNYRYYYDISGSILKSPNGKENLDIDYINKINSNMNKYMETSFAAISLNKLSLKNFNISKELFKKKKHSYKFLEYYKSIISKMSEIITSQNEKISDYLKDRFELYYTMKDDDTGNQYNVYSDMLEAFKHKLKEEILSELLVKCPNKCQYNSQVFNEKIACDNILSEFPLYNKYSEFNKDITKNDYHHHCSKILRYNFTPFKSWFHNGMLKKKKVKIYFQECGDQISEDESRHMYTIAPNIFNIAYHRA</sequence>
<proteinExistence type="predicted"/>
<reference evidence="2" key="2">
    <citation type="submission" date="2016-05" db="EMBL/GenBank/DDBJ databases">
        <authorList>
            <person name="Lavstsen T."/>
            <person name="Jespersen J.S."/>
        </authorList>
    </citation>
    <scope>NUCLEOTIDE SEQUENCE [LARGE SCALE GENOMIC DNA]</scope>
</reference>
<evidence type="ECO:0000313" key="3">
    <source>
        <dbReference type="Proteomes" id="UP000078546"/>
    </source>
</evidence>
<organism evidence="2 3">
    <name type="scientific">Plasmodium ovale curtisi</name>
    <dbReference type="NCBI Taxonomy" id="864141"/>
    <lineage>
        <taxon>Eukaryota</taxon>
        <taxon>Sar</taxon>
        <taxon>Alveolata</taxon>
        <taxon>Apicomplexa</taxon>
        <taxon>Aconoidasida</taxon>
        <taxon>Haemosporida</taxon>
        <taxon>Plasmodiidae</taxon>
        <taxon>Plasmodium</taxon>
        <taxon>Plasmodium (Plasmodium)</taxon>
    </lineage>
</organism>
<dbReference type="EMBL" id="FLQV01003136">
    <property type="protein sequence ID" value="SBT02152.1"/>
    <property type="molecule type" value="Genomic_DNA"/>
</dbReference>
<gene>
    <name evidence="2" type="ORF">POVCU1_073650</name>
    <name evidence="1" type="ORF">POVCU2_0086730</name>
</gene>
<name>A0A1A8XA76_PLAOA</name>
<evidence type="ECO:0000313" key="2">
    <source>
        <dbReference type="EMBL" id="SBT02152.1"/>
    </source>
</evidence>
<dbReference type="Proteomes" id="UP000078546">
    <property type="component" value="Unassembled WGS sequence"/>
</dbReference>
<protein>
    <submittedName>
        <fullName evidence="2">PIR Superfamily Protein</fullName>
    </submittedName>
</protein>
<accession>A0A1A8XA76</accession>
<dbReference type="AlphaFoldDB" id="A0A1A8XA76"/>
<dbReference type="EMBL" id="FLQU01001729">
    <property type="protein sequence ID" value="SBS94224.1"/>
    <property type="molecule type" value="Genomic_DNA"/>
</dbReference>
<dbReference type="Proteomes" id="UP000078560">
    <property type="component" value="Unassembled WGS sequence"/>
</dbReference>
<evidence type="ECO:0000313" key="1">
    <source>
        <dbReference type="EMBL" id="SBS94224.1"/>
    </source>
</evidence>
<reference evidence="3 4" key="1">
    <citation type="submission" date="2016-05" db="EMBL/GenBank/DDBJ databases">
        <authorList>
            <person name="Naeem Raeece"/>
        </authorList>
    </citation>
    <scope>NUCLEOTIDE SEQUENCE [LARGE SCALE GENOMIC DNA]</scope>
</reference>